<organism evidence="1 2">
    <name type="scientific">Streptomyces corynorhini</name>
    <dbReference type="NCBI Taxonomy" id="2282652"/>
    <lineage>
        <taxon>Bacteria</taxon>
        <taxon>Bacillati</taxon>
        <taxon>Actinomycetota</taxon>
        <taxon>Actinomycetes</taxon>
        <taxon>Kitasatosporales</taxon>
        <taxon>Streptomycetaceae</taxon>
        <taxon>Streptomyces</taxon>
    </lineage>
</organism>
<dbReference type="EMBL" id="QQNA01000159">
    <property type="protein sequence ID" value="RDG36391.1"/>
    <property type="molecule type" value="Genomic_DNA"/>
</dbReference>
<evidence type="ECO:0000313" key="1">
    <source>
        <dbReference type="EMBL" id="RDG36391.1"/>
    </source>
</evidence>
<accession>A0A370B472</accession>
<gene>
    <name evidence="1" type="ORF">DVH02_20280</name>
</gene>
<name>A0A370B472_9ACTN</name>
<keyword evidence="2" id="KW-1185">Reference proteome</keyword>
<evidence type="ECO:0008006" key="3">
    <source>
        <dbReference type="Google" id="ProtNLM"/>
    </source>
</evidence>
<sequence>MRGAGGDRADVLVGARRGLRDRSYVRVRRTSRWPPTLLVDGIPCVRPVRAAADFAAHEPSPERVRAILAATVQKCPCHPEDLRAELHASHALRNPAVRAVLDELRVGVQSIAEGQARDTLRAAGVPEALWNPSLLTADGAFLARPDAYWPFAGVALEIDSEEFHRGVAEYRATLRRRLRMEAHGIDVVSAVPALVRDHPQELVRAVRAKLQQARARPDRPEVIIRPYR</sequence>
<dbReference type="Proteomes" id="UP000253741">
    <property type="component" value="Unassembled WGS sequence"/>
</dbReference>
<comment type="caution">
    <text evidence="1">The sequence shown here is derived from an EMBL/GenBank/DDBJ whole genome shotgun (WGS) entry which is preliminary data.</text>
</comment>
<proteinExistence type="predicted"/>
<reference evidence="1 2" key="1">
    <citation type="submission" date="2018-07" db="EMBL/GenBank/DDBJ databases">
        <title>Streptomyces species from bats.</title>
        <authorList>
            <person name="Dunlap C."/>
        </authorList>
    </citation>
    <scope>NUCLEOTIDE SEQUENCE [LARGE SCALE GENOMIC DNA]</scope>
    <source>
        <strain evidence="1 2">AC230</strain>
    </source>
</reference>
<protein>
    <recommendedName>
        <fullName evidence="3">DUF559 domain-containing protein</fullName>
    </recommendedName>
</protein>
<dbReference type="AlphaFoldDB" id="A0A370B472"/>
<evidence type="ECO:0000313" key="2">
    <source>
        <dbReference type="Proteomes" id="UP000253741"/>
    </source>
</evidence>